<dbReference type="Pfam" id="PF00106">
    <property type="entry name" value="adh_short"/>
    <property type="match status" value="1"/>
</dbReference>
<evidence type="ECO:0000313" key="4">
    <source>
        <dbReference type="Proteomes" id="UP000094578"/>
    </source>
</evidence>
<reference evidence="3 4" key="1">
    <citation type="submission" date="2016-08" db="EMBL/GenBank/DDBJ databases">
        <title>Genome sequencing of Paenibacillus sp. TI45-13ar, isolated from Korean traditional nuruk.</title>
        <authorList>
            <person name="Kim S.-J."/>
        </authorList>
    </citation>
    <scope>NUCLEOTIDE SEQUENCE [LARGE SCALE GENOMIC DNA]</scope>
    <source>
        <strain evidence="3 4">TI45-13ar</strain>
    </source>
</reference>
<proteinExistence type="inferred from homology"/>
<dbReference type="InterPro" id="IPR036291">
    <property type="entry name" value="NAD(P)-bd_dom_sf"/>
</dbReference>
<evidence type="ECO:0000256" key="1">
    <source>
        <dbReference type="ARBA" id="ARBA00006484"/>
    </source>
</evidence>
<dbReference type="PANTHER" id="PTHR24320">
    <property type="entry name" value="RETINOL DEHYDROGENASE"/>
    <property type="match status" value="1"/>
</dbReference>
<dbReference type="Gene3D" id="3.40.50.720">
    <property type="entry name" value="NAD(P)-binding Rossmann-like Domain"/>
    <property type="match status" value="1"/>
</dbReference>
<name>A0A1E3L6N2_9BACL</name>
<comment type="caution">
    <text evidence="3">The sequence shown here is derived from an EMBL/GenBank/DDBJ whole genome shotgun (WGS) entry which is preliminary data.</text>
</comment>
<evidence type="ECO:0000313" key="3">
    <source>
        <dbReference type="EMBL" id="ODP29406.1"/>
    </source>
</evidence>
<comment type="similarity">
    <text evidence="1">Belongs to the short-chain dehydrogenases/reductases (SDR) family.</text>
</comment>
<dbReference type="PANTHER" id="PTHR24320:SF148">
    <property type="entry name" value="NAD(P)-BINDING ROSSMANN-FOLD SUPERFAMILY PROTEIN"/>
    <property type="match status" value="1"/>
</dbReference>
<dbReference type="EC" id="1.1.1.36" evidence="3"/>
<organism evidence="3 4">
    <name type="scientific">Paenibacillus nuruki</name>
    <dbReference type="NCBI Taxonomy" id="1886670"/>
    <lineage>
        <taxon>Bacteria</taxon>
        <taxon>Bacillati</taxon>
        <taxon>Bacillota</taxon>
        <taxon>Bacilli</taxon>
        <taxon>Bacillales</taxon>
        <taxon>Paenibacillaceae</taxon>
        <taxon>Paenibacillus</taxon>
    </lineage>
</organism>
<accession>A0A1E3L6N2</accession>
<dbReference type="SUPFAM" id="SSF51735">
    <property type="entry name" value="NAD(P)-binding Rossmann-fold domains"/>
    <property type="match status" value="1"/>
</dbReference>
<dbReference type="Proteomes" id="UP000094578">
    <property type="component" value="Unassembled WGS sequence"/>
</dbReference>
<dbReference type="GO" id="GO:0018454">
    <property type="term" value="F:acetoacetyl-CoA reductase activity"/>
    <property type="evidence" value="ECO:0007669"/>
    <property type="project" value="UniProtKB-EC"/>
</dbReference>
<keyword evidence="4" id="KW-1185">Reference proteome</keyword>
<dbReference type="STRING" id="1886670.PTI45_01415"/>
<dbReference type="AlphaFoldDB" id="A0A1E3L6N2"/>
<dbReference type="PRINTS" id="PR00081">
    <property type="entry name" value="GDHRDH"/>
</dbReference>
<gene>
    <name evidence="3" type="primary">phbB</name>
    <name evidence="3" type="ORF">PTI45_01415</name>
</gene>
<dbReference type="EMBL" id="MDER01000031">
    <property type="protein sequence ID" value="ODP29406.1"/>
    <property type="molecule type" value="Genomic_DNA"/>
</dbReference>
<sequence length="284" mass="31858">MDTKSLARVACITGANHGIGLALTHRLLEEQWQVIAIIRSSFATDDIQIQQAIQDQRLRIYVADVSDFEQLRTALTQIQAREIHIDILYNNAGGSYPELSFSPQGRELHFDTQTVAPYIILKELEKLLQQGNLRTVINTSSAVFATRLTFDPDQLEHPTTFKPLIGAYATAKLALSLWTSERASEFEHLKGMKLLSVDPGGNNTLRSGKKSGIPFFIQILTRLFFPAPTHGASLLYDAALGENRSLLVAGDYIVKGKTTRLKFKQSASIISERVHRIYEQEYKR</sequence>
<evidence type="ECO:0000256" key="2">
    <source>
        <dbReference type="ARBA" id="ARBA00023002"/>
    </source>
</evidence>
<dbReference type="InterPro" id="IPR002347">
    <property type="entry name" value="SDR_fam"/>
</dbReference>
<keyword evidence="2 3" id="KW-0560">Oxidoreductase</keyword>
<dbReference type="RefSeq" id="WP_069326828.1">
    <property type="nucleotide sequence ID" value="NZ_MDER01000031.1"/>
</dbReference>
<protein>
    <submittedName>
        <fullName evidence="3">Acetoacetyl-CoA reductase</fullName>
        <ecNumber evidence="3">1.1.1.36</ecNumber>
    </submittedName>
</protein>